<organism evidence="1 2">
    <name type="scientific">Flavobacterium pygoscelis</name>
    <dbReference type="NCBI Taxonomy" id="2893176"/>
    <lineage>
        <taxon>Bacteria</taxon>
        <taxon>Pseudomonadati</taxon>
        <taxon>Bacteroidota</taxon>
        <taxon>Flavobacteriia</taxon>
        <taxon>Flavobacteriales</taxon>
        <taxon>Flavobacteriaceae</taxon>
        <taxon>Flavobacterium</taxon>
    </lineage>
</organism>
<evidence type="ECO:0000313" key="2">
    <source>
        <dbReference type="Proteomes" id="UP001139260"/>
    </source>
</evidence>
<gene>
    <name evidence="1" type="ORF">MW871_14890</name>
</gene>
<dbReference type="AlphaFoldDB" id="A0A9X1XTZ8"/>
<reference evidence="1" key="1">
    <citation type="submission" date="2022-04" db="EMBL/GenBank/DDBJ databases">
        <title>Flavobacterium pygoscelis sp. nov. isolated from Chinstrap chick (Pygoscelis antarcticus).</title>
        <authorList>
            <person name="Irgang R."/>
            <person name="Poblete-Morales M."/>
            <person name="Avendano-Herrera R."/>
        </authorList>
    </citation>
    <scope>NUCLEOTIDE SEQUENCE</scope>
    <source>
        <strain evidence="1">I-SCBP12n</strain>
    </source>
</reference>
<evidence type="ECO:0000313" key="1">
    <source>
        <dbReference type="EMBL" id="MCK8143174.1"/>
    </source>
</evidence>
<dbReference type="Proteomes" id="UP001139260">
    <property type="component" value="Unassembled WGS sequence"/>
</dbReference>
<proteinExistence type="predicted"/>
<sequence length="67" mass="7960">MNVTITPVIDHESYNLNGHFVYKDTHGNWTCKTDLSDLELRMFKRYEKLVINNPAFKRHTKASYKTK</sequence>
<dbReference type="EMBL" id="JALNUB010000013">
    <property type="protein sequence ID" value="MCK8143174.1"/>
    <property type="molecule type" value="Genomic_DNA"/>
</dbReference>
<name>A0A9X1XTZ8_9FLAO</name>
<dbReference type="RefSeq" id="WP_248429200.1">
    <property type="nucleotide sequence ID" value="NZ_JALNUB010000013.1"/>
</dbReference>
<comment type="caution">
    <text evidence="1">The sequence shown here is derived from an EMBL/GenBank/DDBJ whole genome shotgun (WGS) entry which is preliminary data.</text>
</comment>
<protein>
    <submittedName>
        <fullName evidence="1">Uncharacterized protein</fullName>
    </submittedName>
</protein>
<accession>A0A9X1XTZ8</accession>
<keyword evidence="2" id="KW-1185">Reference proteome</keyword>